<feature type="compositionally biased region" description="Low complexity" evidence="1">
    <location>
        <begin position="41"/>
        <end position="67"/>
    </location>
</feature>
<dbReference type="EMBL" id="JNFQ01000007">
    <property type="protein sequence ID" value="KFG71317.1"/>
    <property type="molecule type" value="Genomic_DNA"/>
</dbReference>
<protein>
    <submittedName>
        <fullName evidence="2">Uncharacterized protein</fullName>
    </submittedName>
</protein>
<keyword evidence="3" id="KW-1185">Reference proteome</keyword>
<gene>
    <name evidence="2" type="ORF">FM21_33935</name>
</gene>
<comment type="caution">
    <text evidence="2">The sequence shown here is derived from an EMBL/GenBank/DDBJ whole genome shotgun (WGS) entry which is preliminary data.</text>
</comment>
<feature type="region of interest" description="Disordered" evidence="1">
    <location>
        <begin position="27"/>
        <end position="67"/>
    </location>
</feature>
<proteinExistence type="predicted"/>
<dbReference type="Proteomes" id="UP000029095">
    <property type="component" value="Unassembled WGS sequence"/>
</dbReference>
<accession>A0A086MQZ9</accession>
<dbReference type="HOGENOM" id="CLU_2810656_0_0_11"/>
<evidence type="ECO:0000313" key="2">
    <source>
        <dbReference type="EMBL" id="KFG71317.1"/>
    </source>
</evidence>
<dbReference type="AlphaFoldDB" id="A0A086MQZ9"/>
<evidence type="ECO:0000256" key="1">
    <source>
        <dbReference type="SAM" id="MobiDB-lite"/>
    </source>
</evidence>
<evidence type="ECO:0000313" key="3">
    <source>
        <dbReference type="Proteomes" id="UP000029095"/>
    </source>
</evidence>
<organism evidence="2 3">
    <name type="scientific">Streptomyces mutabilis</name>
    <dbReference type="NCBI Taxonomy" id="67332"/>
    <lineage>
        <taxon>Bacteria</taxon>
        <taxon>Bacillati</taxon>
        <taxon>Actinomycetota</taxon>
        <taxon>Actinomycetes</taxon>
        <taxon>Kitasatosporales</taxon>
        <taxon>Streptomycetaceae</taxon>
        <taxon>Streptomyces</taxon>
    </lineage>
</organism>
<sequence length="67" mass="6988">MHRPCPDSPPTHFHIPALHAVAEAIGARRSGPDVAGSWPNRAVSPGSAAAPAPLATARPVPVRVRRQ</sequence>
<reference evidence="2 3" key="1">
    <citation type="submission" date="2014-05" db="EMBL/GenBank/DDBJ databases">
        <title>Complete genome sequence of the Streptomyces mutabilis TRM45540.</title>
        <authorList>
            <person name="Luo X."/>
            <person name="Zhang L."/>
        </authorList>
    </citation>
    <scope>NUCLEOTIDE SEQUENCE [LARGE SCALE GENOMIC DNA]</scope>
    <source>
        <strain evidence="2 3">TRM45540</strain>
    </source>
</reference>
<name>A0A086MQZ9_9ACTN</name>